<comment type="similarity">
    <text evidence="1 2">Belongs to the universal stress protein A family.</text>
</comment>
<dbReference type="RefSeq" id="WP_111982650.1">
    <property type="nucleotide sequence ID" value="NZ_NFZS01000001.1"/>
</dbReference>
<accession>A0A328P751</accession>
<organism evidence="4 5">
    <name type="scientific">Dyella jiangningensis</name>
    <dbReference type="NCBI Taxonomy" id="1379159"/>
    <lineage>
        <taxon>Bacteria</taxon>
        <taxon>Pseudomonadati</taxon>
        <taxon>Pseudomonadota</taxon>
        <taxon>Gammaproteobacteria</taxon>
        <taxon>Lysobacterales</taxon>
        <taxon>Rhodanobacteraceae</taxon>
        <taxon>Dyella</taxon>
    </lineage>
</organism>
<dbReference type="PRINTS" id="PR01438">
    <property type="entry name" value="UNVRSLSTRESS"/>
</dbReference>
<dbReference type="Proteomes" id="UP000248926">
    <property type="component" value="Unassembled WGS sequence"/>
</dbReference>
<evidence type="ECO:0000259" key="3">
    <source>
        <dbReference type="Pfam" id="PF00582"/>
    </source>
</evidence>
<keyword evidence="2" id="KW-0963">Cytoplasm</keyword>
<dbReference type="Pfam" id="PF00582">
    <property type="entry name" value="Usp"/>
    <property type="match status" value="1"/>
</dbReference>
<evidence type="ECO:0000256" key="1">
    <source>
        <dbReference type="ARBA" id="ARBA00008791"/>
    </source>
</evidence>
<comment type="caution">
    <text evidence="4">The sequence shown here is derived from an EMBL/GenBank/DDBJ whole genome shotgun (WGS) entry which is preliminary data.</text>
</comment>
<evidence type="ECO:0000256" key="2">
    <source>
        <dbReference type="PIRNR" id="PIRNR006276"/>
    </source>
</evidence>
<dbReference type="InterPro" id="IPR006016">
    <property type="entry name" value="UspA"/>
</dbReference>
<dbReference type="EMBL" id="NFZS01000001">
    <property type="protein sequence ID" value="RAO78117.1"/>
    <property type="molecule type" value="Genomic_DNA"/>
</dbReference>
<name>A0A328P751_9GAMM</name>
<dbReference type="PANTHER" id="PTHR46268">
    <property type="entry name" value="STRESS RESPONSE PROTEIN NHAX"/>
    <property type="match status" value="1"/>
</dbReference>
<dbReference type="OrthoDB" id="9792500at2"/>
<dbReference type="CDD" id="cd00293">
    <property type="entry name" value="USP-like"/>
    <property type="match status" value="1"/>
</dbReference>
<dbReference type="GO" id="GO:0005737">
    <property type="term" value="C:cytoplasm"/>
    <property type="evidence" value="ECO:0007669"/>
    <property type="project" value="UniProtKB-SubCell"/>
</dbReference>
<dbReference type="InterPro" id="IPR006015">
    <property type="entry name" value="Universal_stress_UspA"/>
</dbReference>
<reference evidence="4 5" key="1">
    <citation type="journal article" date="2018" name="Genet. Mol. Biol.">
        <title>The genome sequence of Dyella jiangningensis FCAV SCS01 from a lignocellulose-decomposing microbial consortium metagenome reveals potential for biotechnological applications.</title>
        <authorList>
            <person name="Desiderato J.G."/>
            <person name="Alvarenga D.O."/>
            <person name="Constancio M.T.L."/>
            <person name="Alves L.M.C."/>
            <person name="Varani A.M."/>
        </authorList>
    </citation>
    <scope>NUCLEOTIDE SEQUENCE [LARGE SCALE GENOMIC DNA]</scope>
    <source>
        <strain evidence="4 5">FCAV SCS01</strain>
    </source>
</reference>
<feature type="domain" description="UspA" evidence="3">
    <location>
        <begin position="1"/>
        <end position="144"/>
    </location>
</feature>
<proteinExistence type="inferred from homology"/>
<dbReference type="AlphaFoldDB" id="A0A328P751"/>
<protein>
    <recommendedName>
        <fullName evidence="2">Universal stress protein</fullName>
    </recommendedName>
</protein>
<dbReference type="PANTHER" id="PTHR46268:SF15">
    <property type="entry name" value="UNIVERSAL STRESS PROTEIN HP_0031"/>
    <property type="match status" value="1"/>
</dbReference>
<dbReference type="Gene3D" id="3.40.50.620">
    <property type="entry name" value="HUPs"/>
    <property type="match status" value="1"/>
</dbReference>
<keyword evidence="5" id="KW-1185">Reference proteome</keyword>
<gene>
    <name evidence="4" type="ORF">CA260_09920</name>
</gene>
<dbReference type="InterPro" id="IPR014729">
    <property type="entry name" value="Rossmann-like_a/b/a_fold"/>
</dbReference>
<dbReference type="SUPFAM" id="SSF52402">
    <property type="entry name" value="Adenine nucleotide alpha hydrolases-like"/>
    <property type="match status" value="1"/>
</dbReference>
<dbReference type="PIRSF" id="PIRSF006276">
    <property type="entry name" value="UspA"/>
    <property type="match status" value="1"/>
</dbReference>
<sequence>MFKHILIPIDGSELSRRAATKGIELAKLCQGRITVLHIIPPFQTIAYMGALLAATEFAYNEQAKTDGEQYLQEVRAMADAAGVPFEGEADFGEQPNETILEVAKARQCDLIVMGSHGRRGMTRLLLGSETQKVLLGSPVPVLVCN</sequence>
<comment type="subcellular location">
    <subcellularLocation>
        <location evidence="2">Cytoplasm</location>
    </subcellularLocation>
</comment>
<evidence type="ECO:0000313" key="4">
    <source>
        <dbReference type="EMBL" id="RAO78117.1"/>
    </source>
</evidence>
<evidence type="ECO:0000313" key="5">
    <source>
        <dbReference type="Proteomes" id="UP000248926"/>
    </source>
</evidence>